<name>A0AAV4VXP6_9ARAC</name>
<evidence type="ECO:0000313" key="2">
    <source>
        <dbReference type="Proteomes" id="UP001054837"/>
    </source>
</evidence>
<dbReference type="Proteomes" id="UP001054837">
    <property type="component" value="Unassembled WGS sequence"/>
</dbReference>
<proteinExistence type="predicted"/>
<dbReference type="EMBL" id="BPLQ01013769">
    <property type="protein sequence ID" value="GIY74645.1"/>
    <property type="molecule type" value="Genomic_DNA"/>
</dbReference>
<accession>A0AAV4VXP6</accession>
<comment type="caution">
    <text evidence="1">The sequence shown here is derived from an EMBL/GenBank/DDBJ whole genome shotgun (WGS) entry which is preliminary data.</text>
</comment>
<dbReference type="AlphaFoldDB" id="A0AAV4VXP6"/>
<sequence length="100" mass="11324">MFAKLKTNPQTAQESNPITQYFDIGKQVASAGPELVWKIHEAVRKSDKRIQLWYLTPLPEGSNPSPTFQIKWEVYPAYAFNASNIDTHTLYPLPSLLAGF</sequence>
<gene>
    <name evidence="1" type="primary">AVEN_235270_1</name>
    <name evidence="1" type="ORF">CDAR_532701</name>
</gene>
<reference evidence="1 2" key="1">
    <citation type="submission" date="2021-06" db="EMBL/GenBank/DDBJ databases">
        <title>Caerostris darwini draft genome.</title>
        <authorList>
            <person name="Kono N."/>
            <person name="Arakawa K."/>
        </authorList>
    </citation>
    <scope>NUCLEOTIDE SEQUENCE [LARGE SCALE GENOMIC DNA]</scope>
</reference>
<organism evidence="1 2">
    <name type="scientific">Caerostris darwini</name>
    <dbReference type="NCBI Taxonomy" id="1538125"/>
    <lineage>
        <taxon>Eukaryota</taxon>
        <taxon>Metazoa</taxon>
        <taxon>Ecdysozoa</taxon>
        <taxon>Arthropoda</taxon>
        <taxon>Chelicerata</taxon>
        <taxon>Arachnida</taxon>
        <taxon>Araneae</taxon>
        <taxon>Araneomorphae</taxon>
        <taxon>Entelegynae</taxon>
        <taxon>Araneoidea</taxon>
        <taxon>Araneidae</taxon>
        <taxon>Caerostris</taxon>
    </lineage>
</organism>
<evidence type="ECO:0000313" key="1">
    <source>
        <dbReference type="EMBL" id="GIY74645.1"/>
    </source>
</evidence>
<keyword evidence="2" id="KW-1185">Reference proteome</keyword>
<protein>
    <submittedName>
        <fullName evidence="1">Uncharacterized protein</fullName>
    </submittedName>
</protein>